<name>A0ABU2AF12_9BURK</name>
<accession>A0ABU2AF12</accession>
<reference evidence="3 4" key="1">
    <citation type="submission" date="2023-07" db="EMBL/GenBank/DDBJ databases">
        <title>Sorghum-associated microbial communities from plants grown in Nebraska, USA.</title>
        <authorList>
            <person name="Schachtman D."/>
        </authorList>
    </citation>
    <scope>NUCLEOTIDE SEQUENCE [LARGE SCALE GENOMIC DNA]</scope>
    <source>
        <strain evidence="3 4">BE316</strain>
    </source>
</reference>
<feature type="compositionally biased region" description="Acidic residues" evidence="1">
    <location>
        <begin position="208"/>
        <end position="217"/>
    </location>
</feature>
<dbReference type="Pfam" id="PF08695">
    <property type="entry name" value="Coa1"/>
    <property type="match status" value="1"/>
</dbReference>
<dbReference type="Proteomes" id="UP001180825">
    <property type="component" value="Unassembled WGS sequence"/>
</dbReference>
<evidence type="ECO:0000256" key="2">
    <source>
        <dbReference type="SAM" id="Phobius"/>
    </source>
</evidence>
<dbReference type="RefSeq" id="WP_310332799.1">
    <property type="nucleotide sequence ID" value="NZ_JAVDXV010000011.1"/>
</dbReference>
<keyword evidence="2" id="KW-1133">Transmembrane helix</keyword>
<sequence>MDIDVNSSNTSGQGLASQVPPEIRRWNWGAFLLNWIWGIGNNVLLALLVFVPFFGFIWMFVVGARGNEWAWRNKRWDSVAHFQATQRRWARWGVVVCVAFIALACLGVLGIGRLLKDSEAYKLAQLRLDADTRIAEIIGQPISTGFPMGQIHISGPRGTASLSFSAEGPKGSGTVFVEATKDLGVWKINRMAFEEDSTGRRIDLSPEPSDDREDGTV</sequence>
<comment type="caution">
    <text evidence="3">The sequence shown here is derived from an EMBL/GenBank/DDBJ whole genome shotgun (WGS) entry which is preliminary data.</text>
</comment>
<organism evidence="3 4">
    <name type="scientific">Roseateles asaccharophilus</name>
    <dbReference type="NCBI Taxonomy" id="582607"/>
    <lineage>
        <taxon>Bacteria</taxon>
        <taxon>Pseudomonadati</taxon>
        <taxon>Pseudomonadota</taxon>
        <taxon>Betaproteobacteria</taxon>
        <taxon>Burkholderiales</taxon>
        <taxon>Sphaerotilaceae</taxon>
        <taxon>Roseateles</taxon>
    </lineage>
</organism>
<keyword evidence="2" id="KW-0812">Transmembrane</keyword>
<dbReference type="EMBL" id="JAVDXV010000011">
    <property type="protein sequence ID" value="MDR7335796.1"/>
    <property type="molecule type" value="Genomic_DNA"/>
</dbReference>
<feature type="transmembrane region" description="Helical" evidence="2">
    <location>
        <begin position="43"/>
        <end position="64"/>
    </location>
</feature>
<proteinExistence type="predicted"/>
<keyword evidence="4" id="KW-1185">Reference proteome</keyword>
<evidence type="ECO:0000313" key="3">
    <source>
        <dbReference type="EMBL" id="MDR7335796.1"/>
    </source>
</evidence>
<keyword evidence="2" id="KW-0472">Membrane</keyword>
<dbReference type="InterPro" id="IPR014807">
    <property type="entry name" value="Coa1"/>
</dbReference>
<evidence type="ECO:0000313" key="4">
    <source>
        <dbReference type="Proteomes" id="UP001180825"/>
    </source>
</evidence>
<protein>
    <recommendedName>
        <fullName evidence="5">Cytochrome oxidase complex assembly protein 1</fullName>
    </recommendedName>
</protein>
<feature type="transmembrane region" description="Helical" evidence="2">
    <location>
        <begin position="92"/>
        <end position="115"/>
    </location>
</feature>
<evidence type="ECO:0008006" key="5">
    <source>
        <dbReference type="Google" id="ProtNLM"/>
    </source>
</evidence>
<evidence type="ECO:0000256" key="1">
    <source>
        <dbReference type="SAM" id="MobiDB-lite"/>
    </source>
</evidence>
<gene>
    <name evidence="3" type="ORF">J2X21_004963</name>
</gene>
<feature type="region of interest" description="Disordered" evidence="1">
    <location>
        <begin position="197"/>
        <end position="217"/>
    </location>
</feature>